<protein>
    <recommendedName>
        <fullName evidence="2">Potassium channel domain-containing protein</fullName>
    </recommendedName>
</protein>
<sequence length="186" mass="21617">MKKRWFLKVYIINKFFLELILLIGLSILFFVIMEIFGHQESSFLWGGALIIFSLSKVFFLITKTMQKLDKLTKNNHSFDHLLILLSITISIIILSFAFDYLCLSEIYNDAFLGIDPSHSVGYRFIDLLYFSIVTFTNVGYGDITPLIPFAKLIAVLQMITAFVVLVFIISKYFKNNQNERQTNENR</sequence>
<dbReference type="AlphaFoldDB" id="A0A3B1BKV5"/>
<accession>A0A3B1BKV5</accession>
<keyword evidence="1" id="KW-0812">Transmembrane</keyword>
<organism evidence="3">
    <name type="scientific">hydrothermal vent metagenome</name>
    <dbReference type="NCBI Taxonomy" id="652676"/>
    <lineage>
        <taxon>unclassified sequences</taxon>
        <taxon>metagenomes</taxon>
        <taxon>ecological metagenomes</taxon>
    </lineage>
</organism>
<dbReference type="Gene3D" id="1.10.287.70">
    <property type="match status" value="1"/>
</dbReference>
<name>A0A3B1BKV5_9ZZZZ</name>
<feature type="transmembrane region" description="Helical" evidence="1">
    <location>
        <begin position="12"/>
        <end position="36"/>
    </location>
</feature>
<evidence type="ECO:0000256" key="1">
    <source>
        <dbReference type="SAM" id="Phobius"/>
    </source>
</evidence>
<dbReference type="InterPro" id="IPR013099">
    <property type="entry name" value="K_chnl_dom"/>
</dbReference>
<reference evidence="3" key="1">
    <citation type="submission" date="2018-06" db="EMBL/GenBank/DDBJ databases">
        <authorList>
            <person name="Zhirakovskaya E."/>
        </authorList>
    </citation>
    <scope>NUCLEOTIDE SEQUENCE</scope>
</reference>
<feature type="transmembrane region" description="Helical" evidence="1">
    <location>
        <begin position="81"/>
        <end position="101"/>
    </location>
</feature>
<feature type="domain" description="Potassium channel" evidence="2">
    <location>
        <begin position="100"/>
        <end position="173"/>
    </location>
</feature>
<dbReference type="SUPFAM" id="SSF81324">
    <property type="entry name" value="Voltage-gated potassium channels"/>
    <property type="match status" value="1"/>
</dbReference>
<dbReference type="Pfam" id="PF07885">
    <property type="entry name" value="Ion_trans_2"/>
    <property type="match status" value="1"/>
</dbReference>
<gene>
    <name evidence="3" type="ORF">MNBD_IGNAVI01-2662</name>
</gene>
<keyword evidence="1" id="KW-1133">Transmembrane helix</keyword>
<dbReference type="EMBL" id="UOGD01000059">
    <property type="protein sequence ID" value="VAX16752.1"/>
    <property type="molecule type" value="Genomic_DNA"/>
</dbReference>
<proteinExistence type="predicted"/>
<keyword evidence="1" id="KW-0472">Membrane</keyword>
<evidence type="ECO:0000313" key="3">
    <source>
        <dbReference type="EMBL" id="VAX16752.1"/>
    </source>
</evidence>
<evidence type="ECO:0000259" key="2">
    <source>
        <dbReference type="Pfam" id="PF07885"/>
    </source>
</evidence>
<feature type="transmembrane region" description="Helical" evidence="1">
    <location>
        <begin position="152"/>
        <end position="173"/>
    </location>
</feature>
<feature type="transmembrane region" description="Helical" evidence="1">
    <location>
        <begin position="42"/>
        <end position="61"/>
    </location>
</feature>